<feature type="region of interest" description="Disordered" evidence="1">
    <location>
        <begin position="728"/>
        <end position="785"/>
    </location>
</feature>
<reference evidence="3" key="1">
    <citation type="submission" date="2023-07" db="EMBL/GenBank/DDBJ databases">
        <title>Paracoccus sp. MBLB3053 whole genome sequence.</title>
        <authorList>
            <person name="Hwang C.Y."/>
            <person name="Cho E.-S."/>
            <person name="Seo M.-J."/>
        </authorList>
    </citation>
    <scope>NUCLEOTIDE SEQUENCE [LARGE SCALE GENOMIC DNA]</scope>
    <source>
        <strain evidence="3">MBLB3053</strain>
    </source>
</reference>
<dbReference type="EMBL" id="JAVQLW010000002">
    <property type="protein sequence ID" value="MDS9468908.1"/>
    <property type="molecule type" value="Genomic_DNA"/>
</dbReference>
<dbReference type="InterPro" id="IPR024501">
    <property type="entry name" value="DUF3141"/>
</dbReference>
<sequence>MPNRPRPTSKPTSATEPPWALPFAAHAYLLDSWQRSVLYLDVMRQRAEQYREHAAQELPHVLDYKAELICDGRELDRPVNYLMGRILPEPGNAPDPRKRPFVVIDPRAGHGPGIGGFKADSEIGVALRAGHPCYFIGFLPEPMPGQTIEDVVHAKAEFLRVVIARHPEAEGKPCVIGNCQAGWSVTMVAALYPELFGPIILAGSPLSYWAGVRGQNPMRYSGGLLGGSWLTALTGDLGGGVFDGAWLVQNFENQNPANTYWTKQYNLWSKIDSEAERYLGFEKWWGGHVLLNAEEMQFIVDELFVGNHLAAGEIRTNEGKAIDLRNIRAPIVVFCSKGDNITPPQQALDWILELYDSVDDIRACGQTIVYTVHERIGHLGIFVSAGVARKEHQKFASNIDMLDLLPPGLYEAKLTPKGEAVRNPELVTGEWVMRCEERTLDDIRAIGSNDPEDERRFDAAARLSEMNLAIYRTFAQPVVRAMIPPGLPSVLQRMHPLRLQYEFLGPGSALAGWIGATAEHVRAERRPVSPANPFLAMQERVSEQIVAGFETMRQISERWAEEAFLSFYGRDLLQSALGVDQSDRPKRKAAISPMHAHAVSLRIAELRAAMGRGGMNEALARSLFYAGAPRGGVDERSFEAVRRFCEADPDLSKRSFEYFRKMLREQFFMLLIDEDAAMAALPKLLPADETERRAGFEMLKNVLSAAFEPDGEVAVRLRHLAELFGVGDSPLPLAKGSEPKVSAATTEAPEPKARDPETPKPAAPKPTARRNPRPGPRKPRAAKST</sequence>
<dbReference type="InterPro" id="IPR029058">
    <property type="entry name" value="AB_hydrolase_fold"/>
</dbReference>
<accession>A0ABU2HV31</accession>
<dbReference type="RefSeq" id="WP_311161366.1">
    <property type="nucleotide sequence ID" value="NZ_JAVQLW010000002.1"/>
</dbReference>
<evidence type="ECO:0000313" key="3">
    <source>
        <dbReference type="Proteomes" id="UP001269144"/>
    </source>
</evidence>
<dbReference type="PANTHER" id="PTHR36837">
    <property type="entry name" value="POLY(3-HYDROXYALKANOATE) POLYMERASE SUBUNIT PHAC"/>
    <property type="match status" value="1"/>
</dbReference>
<name>A0ABU2HV31_9RHOB</name>
<dbReference type="InterPro" id="IPR051321">
    <property type="entry name" value="PHA/PHB_synthase"/>
</dbReference>
<dbReference type="PANTHER" id="PTHR36837:SF2">
    <property type="entry name" value="POLY(3-HYDROXYALKANOATE) POLYMERASE SUBUNIT PHAC"/>
    <property type="match status" value="1"/>
</dbReference>
<protein>
    <submittedName>
        <fullName evidence="2">DUF3141 domain-containing protein</fullName>
    </submittedName>
</protein>
<dbReference type="Pfam" id="PF11339">
    <property type="entry name" value="DUF3141"/>
    <property type="match status" value="1"/>
</dbReference>
<proteinExistence type="predicted"/>
<dbReference type="SUPFAM" id="SSF53474">
    <property type="entry name" value="alpha/beta-Hydrolases"/>
    <property type="match status" value="1"/>
</dbReference>
<feature type="compositionally biased region" description="Basic residues" evidence="1">
    <location>
        <begin position="767"/>
        <end position="785"/>
    </location>
</feature>
<organism evidence="2 3">
    <name type="scientific">Paracoccus aurantius</name>
    <dbReference type="NCBI Taxonomy" id="3073814"/>
    <lineage>
        <taxon>Bacteria</taxon>
        <taxon>Pseudomonadati</taxon>
        <taxon>Pseudomonadota</taxon>
        <taxon>Alphaproteobacteria</taxon>
        <taxon>Rhodobacterales</taxon>
        <taxon>Paracoccaceae</taxon>
        <taxon>Paracoccus</taxon>
    </lineage>
</organism>
<evidence type="ECO:0000313" key="2">
    <source>
        <dbReference type="EMBL" id="MDS9468908.1"/>
    </source>
</evidence>
<comment type="caution">
    <text evidence="2">The sequence shown here is derived from an EMBL/GenBank/DDBJ whole genome shotgun (WGS) entry which is preliminary data.</text>
</comment>
<dbReference type="Gene3D" id="3.40.50.1820">
    <property type="entry name" value="alpha/beta hydrolase"/>
    <property type="match status" value="1"/>
</dbReference>
<gene>
    <name evidence="2" type="ORF">RGQ15_15180</name>
</gene>
<feature type="compositionally biased region" description="Basic and acidic residues" evidence="1">
    <location>
        <begin position="749"/>
        <end position="758"/>
    </location>
</feature>
<dbReference type="Proteomes" id="UP001269144">
    <property type="component" value="Unassembled WGS sequence"/>
</dbReference>
<keyword evidence="3" id="KW-1185">Reference proteome</keyword>
<evidence type="ECO:0000256" key="1">
    <source>
        <dbReference type="SAM" id="MobiDB-lite"/>
    </source>
</evidence>